<evidence type="ECO:0000313" key="3">
    <source>
        <dbReference type="EMBL" id="MBR0682432.1"/>
    </source>
</evidence>
<feature type="domain" description="Glycosyltransferase 2-like" evidence="2">
    <location>
        <begin position="7"/>
        <end position="110"/>
    </location>
</feature>
<dbReference type="Gene3D" id="3.90.550.10">
    <property type="entry name" value="Spore Coat Polysaccharide Biosynthesis Protein SpsA, Chain A"/>
    <property type="match status" value="1"/>
</dbReference>
<evidence type="ECO:0000313" key="4">
    <source>
        <dbReference type="Proteomes" id="UP001138709"/>
    </source>
</evidence>
<dbReference type="RefSeq" id="WP_211847965.1">
    <property type="nucleotide sequence ID" value="NZ_JAAEDL010000019.1"/>
</dbReference>
<sequence length="291" mass="30387">MVPPDLSVLIAAHRLHDLLPLAVASVLARAEGVAVEIVVASDDGTDYATLLPADPRLRFTAVGPVASGAHAARNRALAIATGAHVMILDGDDALEGPPDGIAQALDLAHVCGAVLVPSIVRDPGGAEVRRVPAPGARRYGFGEWRHAFSSLHLVARRDLVQPFAPFRLIDDVVFDLRALAAAGGVVPVADALAYRYQLRAGQMTDTAGARFDAEYAEALARIGADGFGFGAQAKQAARVLRRWRAMNRLVGGGGSRPALGDYHRAVAGYLEGRSGEGEPPPNPLPSLGLGN</sequence>
<proteinExistence type="predicted"/>
<reference evidence="3" key="1">
    <citation type="submission" date="2020-01" db="EMBL/GenBank/DDBJ databases">
        <authorList>
            <person name="Rat A."/>
        </authorList>
    </citation>
    <scope>NUCLEOTIDE SEQUENCE</scope>
    <source>
        <strain evidence="3">LMG 31228</strain>
    </source>
</reference>
<accession>A0A9X9XFE6</accession>
<reference evidence="3" key="2">
    <citation type="journal article" date="2021" name="Syst. Appl. Microbiol.">
        <title>Roseomonas hellenica sp. nov., isolated from roots of wild-growing Alkanna tinctoria.</title>
        <authorList>
            <person name="Rat A."/>
            <person name="Naranjo H.D."/>
            <person name="Lebbe L."/>
            <person name="Cnockaert M."/>
            <person name="Krigas N."/>
            <person name="Grigoriadou K."/>
            <person name="Maloupa E."/>
            <person name="Willems A."/>
        </authorList>
    </citation>
    <scope>NUCLEOTIDE SEQUENCE</scope>
    <source>
        <strain evidence="3">LMG 31228</strain>
    </source>
</reference>
<organism evidence="3 4">
    <name type="scientific">Neoroseomonas eburnea</name>
    <dbReference type="NCBI Taxonomy" id="1346889"/>
    <lineage>
        <taxon>Bacteria</taxon>
        <taxon>Pseudomonadati</taxon>
        <taxon>Pseudomonadota</taxon>
        <taxon>Alphaproteobacteria</taxon>
        <taxon>Acetobacterales</taxon>
        <taxon>Acetobacteraceae</taxon>
        <taxon>Neoroseomonas</taxon>
    </lineage>
</organism>
<comment type="caution">
    <text evidence="3">The sequence shown here is derived from an EMBL/GenBank/DDBJ whole genome shotgun (WGS) entry which is preliminary data.</text>
</comment>
<dbReference type="EMBL" id="JAAEDL010000019">
    <property type="protein sequence ID" value="MBR0682432.1"/>
    <property type="molecule type" value="Genomic_DNA"/>
</dbReference>
<dbReference type="Proteomes" id="UP001138709">
    <property type="component" value="Unassembled WGS sequence"/>
</dbReference>
<gene>
    <name evidence="3" type="ORF">GXW74_18210</name>
</gene>
<name>A0A9X9XFE6_9PROT</name>
<evidence type="ECO:0000259" key="2">
    <source>
        <dbReference type="Pfam" id="PF00535"/>
    </source>
</evidence>
<protein>
    <submittedName>
        <fullName evidence="3">Glycosyltransferase</fullName>
    </submittedName>
</protein>
<dbReference type="InterPro" id="IPR001173">
    <property type="entry name" value="Glyco_trans_2-like"/>
</dbReference>
<dbReference type="CDD" id="cd00761">
    <property type="entry name" value="Glyco_tranf_GTA_type"/>
    <property type="match status" value="1"/>
</dbReference>
<dbReference type="InterPro" id="IPR029044">
    <property type="entry name" value="Nucleotide-diphossugar_trans"/>
</dbReference>
<dbReference type="SUPFAM" id="SSF53448">
    <property type="entry name" value="Nucleotide-diphospho-sugar transferases"/>
    <property type="match status" value="1"/>
</dbReference>
<dbReference type="Pfam" id="PF00535">
    <property type="entry name" value="Glycos_transf_2"/>
    <property type="match status" value="1"/>
</dbReference>
<dbReference type="AlphaFoldDB" id="A0A9X9XFE6"/>
<evidence type="ECO:0000256" key="1">
    <source>
        <dbReference type="SAM" id="MobiDB-lite"/>
    </source>
</evidence>
<feature type="region of interest" description="Disordered" evidence="1">
    <location>
        <begin position="271"/>
        <end position="291"/>
    </location>
</feature>
<keyword evidence="4" id="KW-1185">Reference proteome</keyword>